<evidence type="ECO:0000313" key="2">
    <source>
        <dbReference type="EMBL" id="MDR5866927.1"/>
    </source>
</evidence>
<accession>A0ABU1G1W4</accession>
<feature type="coiled-coil region" evidence="1">
    <location>
        <begin position="52"/>
        <end position="83"/>
    </location>
</feature>
<organism evidence="2 3">
    <name type="scientific">Halomonas koreensis</name>
    <dbReference type="NCBI Taxonomy" id="245385"/>
    <lineage>
        <taxon>Bacteria</taxon>
        <taxon>Pseudomonadati</taxon>
        <taxon>Pseudomonadota</taxon>
        <taxon>Gammaproteobacteria</taxon>
        <taxon>Oceanospirillales</taxon>
        <taxon>Halomonadaceae</taxon>
        <taxon>Halomonas</taxon>
    </lineage>
</organism>
<keyword evidence="3" id="KW-1185">Reference proteome</keyword>
<dbReference type="EMBL" id="JARWAK010000006">
    <property type="protein sequence ID" value="MDR5866927.1"/>
    <property type="molecule type" value="Genomic_DNA"/>
</dbReference>
<keyword evidence="1" id="KW-0175">Coiled coil</keyword>
<evidence type="ECO:0000313" key="3">
    <source>
        <dbReference type="Proteomes" id="UP001264519"/>
    </source>
</evidence>
<gene>
    <name evidence="2" type="ORF">QC818_09035</name>
</gene>
<proteinExistence type="predicted"/>
<protein>
    <submittedName>
        <fullName evidence="2">Uncharacterized protein</fullName>
    </submittedName>
</protein>
<reference evidence="2 3" key="1">
    <citation type="submission" date="2023-04" db="EMBL/GenBank/DDBJ databases">
        <title>A long-awaited taxogenomic arrangement of the family Halomonadaceae.</title>
        <authorList>
            <person name="De La Haba R."/>
            <person name="Chuvochina M."/>
            <person name="Wittouck S."/>
            <person name="Arahal D.R."/>
            <person name="Sanchez-Porro C."/>
            <person name="Hugenholtz P."/>
            <person name="Ventosa A."/>
        </authorList>
    </citation>
    <scope>NUCLEOTIDE SEQUENCE [LARGE SCALE GENOMIC DNA]</scope>
    <source>
        <strain evidence="2 3">DSM 23530</strain>
    </source>
</reference>
<dbReference type="RefSeq" id="WP_309652525.1">
    <property type="nucleotide sequence ID" value="NZ_JARWAK010000006.1"/>
</dbReference>
<evidence type="ECO:0000256" key="1">
    <source>
        <dbReference type="SAM" id="Coils"/>
    </source>
</evidence>
<dbReference type="Proteomes" id="UP001264519">
    <property type="component" value="Unassembled WGS sequence"/>
</dbReference>
<name>A0ABU1G1W4_9GAMM</name>
<comment type="caution">
    <text evidence="2">The sequence shown here is derived from an EMBL/GenBank/DDBJ whole genome shotgun (WGS) entry which is preliminary data.</text>
</comment>
<sequence>MTAQQERISTHTLVHDLIPKLKATERLVDGTLRGRVERSEDPRETARLEELKAEFELEIAMIRMNLEHLLRRYDRQLEDAGRDGQADSAMLTLDAHEAVAIESARALYRRARELAR</sequence>